<keyword evidence="6" id="KW-0812">Transmembrane</keyword>
<reference evidence="15 16" key="1">
    <citation type="journal article" date="2020" name="ISME J.">
        <title>Uncovering the hidden diversity of litter-decomposition mechanisms in mushroom-forming fungi.</title>
        <authorList>
            <person name="Floudas D."/>
            <person name="Bentzer J."/>
            <person name="Ahren D."/>
            <person name="Johansson T."/>
            <person name="Persson P."/>
            <person name="Tunlid A."/>
        </authorList>
    </citation>
    <scope>NUCLEOTIDE SEQUENCE [LARGE SCALE GENOMIC DNA]</scope>
    <source>
        <strain evidence="15 16">CBS 406.79</strain>
    </source>
</reference>
<organism evidence="15 16">
    <name type="scientific">Collybiopsis confluens</name>
    <dbReference type="NCBI Taxonomy" id="2823264"/>
    <lineage>
        <taxon>Eukaryota</taxon>
        <taxon>Fungi</taxon>
        <taxon>Dikarya</taxon>
        <taxon>Basidiomycota</taxon>
        <taxon>Agaricomycotina</taxon>
        <taxon>Agaricomycetes</taxon>
        <taxon>Agaricomycetidae</taxon>
        <taxon>Agaricales</taxon>
        <taxon>Marasmiineae</taxon>
        <taxon>Omphalotaceae</taxon>
        <taxon>Collybiopsis</taxon>
    </lineage>
</organism>
<dbReference type="EMBL" id="JAACJN010000215">
    <property type="protein sequence ID" value="KAF5360231.1"/>
    <property type="molecule type" value="Genomic_DNA"/>
</dbReference>
<protein>
    <recommendedName>
        <fullName evidence="17">Cytochrome P450</fullName>
    </recommendedName>
</protein>
<dbReference type="GO" id="GO:0016705">
    <property type="term" value="F:oxidoreductase activity, acting on paired donors, with incorporation or reduction of molecular oxygen"/>
    <property type="evidence" value="ECO:0007669"/>
    <property type="project" value="InterPro"/>
</dbReference>
<dbReference type="GO" id="GO:0004497">
    <property type="term" value="F:monooxygenase activity"/>
    <property type="evidence" value="ECO:0007669"/>
    <property type="project" value="UniProtKB-KW"/>
</dbReference>
<keyword evidence="9 14" id="KW-0560">Oxidoreductase</keyword>
<sequence>MSSLIFCITGVALVLAGIVFFRRRQPLFFLRGPIPASYLLGHEYELNQQADVGNLEFAWAKEYGPTFRLSGCFSEDVLMIADPLGLQHILQSPNYPKPRDIRLIAERVFGRGILWATGEAHQRHKRALNPAFSPQEIKHFVPQFQEATEQLVHKWHEQLYHVDMVQLNMAEWIPKVTLDVIGRSAFDFNFGLLDDTAQYNNLYITMRDMFLDSTSPSAMTVLYAAVRRRFPERFGFKMYTTKEDRRLSSFLKAAQDAATTILKRKTEAPNVSTHDDKDILSTLVRSAANGDPKKRLSEDEIVSGISTIILAGNHTSASTFTFMLYELALHPDTQARVYREIAGLRSRIEQGTLLTSAHYDSMPYFVAVVKETLRLHPILPTIIREASHDDSIPLSIALKDKTGRSMSHIPIFEGQRILIPFSVYNRLTQVWGEDAHVWNPDRFFTQKKDVNVGVYGNLATFSGGVRSCLGWQFAILELQVMLFALLESFEFSLPPEGLDIQRIPSILMTPMIRGRLELGTQMPLYVKHRTRGLMKEKETDILE</sequence>
<dbReference type="PRINTS" id="PR00463">
    <property type="entry name" value="EP450I"/>
</dbReference>
<comment type="similarity">
    <text evidence="4 14">Belongs to the cytochrome P450 family.</text>
</comment>
<name>A0A8H5LK24_9AGAR</name>
<dbReference type="GO" id="GO:0020037">
    <property type="term" value="F:heme binding"/>
    <property type="evidence" value="ECO:0007669"/>
    <property type="project" value="InterPro"/>
</dbReference>
<evidence type="ECO:0000256" key="2">
    <source>
        <dbReference type="ARBA" id="ARBA00004370"/>
    </source>
</evidence>
<evidence type="ECO:0000256" key="10">
    <source>
        <dbReference type="ARBA" id="ARBA00023004"/>
    </source>
</evidence>
<dbReference type="PANTHER" id="PTHR24305">
    <property type="entry name" value="CYTOCHROME P450"/>
    <property type="match status" value="1"/>
</dbReference>
<dbReference type="SUPFAM" id="SSF48264">
    <property type="entry name" value="Cytochrome P450"/>
    <property type="match status" value="1"/>
</dbReference>
<comment type="caution">
    <text evidence="15">The sequence shown here is derived from an EMBL/GenBank/DDBJ whole genome shotgun (WGS) entry which is preliminary data.</text>
</comment>
<evidence type="ECO:0000256" key="11">
    <source>
        <dbReference type="ARBA" id="ARBA00023033"/>
    </source>
</evidence>
<dbReference type="InterPro" id="IPR002401">
    <property type="entry name" value="Cyt_P450_E_grp-I"/>
</dbReference>
<evidence type="ECO:0000256" key="3">
    <source>
        <dbReference type="ARBA" id="ARBA00004721"/>
    </source>
</evidence>
<dbReference type="InterPro" id="IPR050121">
    <property type="entry name" value="Cytochrome_P450_monoxygenase"/>
</dbReference>
<dbReference type="GO" id="GO:0005506">
    <property type="term" value="F:iron ion binding"/>
    <property type="evidence" value="ECO:0007669"/>
    <property type="project" value="InterPro"/>
</dbReference>
<evidence type="ECO:0000256" key="9">
    <source>
        <dbReference type="ARBA" id="ARBA00023002"/>
    </source>
</evidence>
<evidence type="ECO:0000256" key="4">
    <source>
        <dbReference type="ARBA" id="ARBA00010617"/>
    </source>
</evidence>
<dbReference type="PROSITE" id="PS00086">
    <property type="entry name" value="CYTOCHROME_P450"/>
    <property type="match status" value="1"/>
</dbReference>
<dbReference type="Gene3D" id="1.10.630.10">
    <property type="entry name" value="Cytochrome P450"/>
    <property type="match status" value="1"/>
</dbReference>
<comment type="pathway">
    <text evidence="3">Secondary metabolite biosynthesis; terpenoid biosynthesis.</text>
</comment>
<evidence type="ECO:0008006" key="17">
    <source>
        <dbReference type="Google" id="ProtNLM"/>
    </source>
</evidence>
<dbReference type="PRINTS" id="PR00385">
    <property type="entry name" value="P450"/>
</dbReference>
<keyword evidence="5 13" id="KW-0349">Heme</keyword>
<proteinExistence type="inferred from homology"/>
<gene>
    <name evidence="15" type="ORF">D9757_012894</name>
</gene>
<evidence type="ECO:0000256" key="14">
    <source>
        <dbReference type="RuleBase" id="RU000461"/>
    </source>
</evidence>
<comment type="subcellular location">
    <subcellularLocation>
        <location evidence="2">Membrane</location>
    </subcellularLocation>
</comment>
<keyword evidence="10 13" id="KW-0408">Iron</keyword>
<evidence type="ECO:0000256" key="6">
    <source>
        <dbReference type="ARBA" id="ARBA00022692"/>
    </source>
</evidence>
<evidence type="ECO:0000256" key="7">
    <source>
        <dbReference type="ARBA" id="ARBA00022723"/>
    </source>
</evidence>
<dbReference type="InterPro" id="IPR017972">
    <property type="entry name" value="Cyt_P450_CS"/>
</dbReference>
<evidence type="ECO:0000256" key="1">
    <source>
        <dbReference type="ARBA" id="ARBA00001971"/>
    </source>
</evidence>
<dbReference type="GO" id="GO:0016020">
    <property type="term" value="C:membrane"/>
    <property type="evidence" value="ECO:0007669"/>
    <property type="project" value="UniProtKB-SubCell"/>
</dbReference>
<feature type="binding site" description="axial binding residue" evidence="13">
    <location>
        <position position="468"/>
    </location>
    <ligand>
        <name>heme</name>
        <dbReference type="ChEBI" id="CHEBI:30413"/>
    </ligand>
    <ligandPart>
        <name>Fe</name>
        <dbReference type="ChEBI" id="CHEBI:18248"/>
    </ligandPart>
</feature>
<keyword evidence="8" id="KW-1133">Transmembrane helix</keyword>
<dbReference type="OrthoDB" id="1470350at2759"/>
<dbReference type="Proteomes" id="UP000518752">
    <property type="component" value="Unassembled WGS sequence"/>
</dbReference>
<dbReference type="PANTHER" id="PTHR24305:SF166">
    <property type="entry name" value="CYTOCHROME P450 12A4, MITOCHONDRIAL-RELATED"/>
    <property type="match status" value="1"/>
</dbReference>
<evidence type="ECO:0000256" key="8">
    <source>
        <dbReference type="ARBA" id="ARBA00022989"/>
    </source>
</evidence>
<dbReference type="Pfam" id="PF00067">
    <property type="entry name" value="p450"/>
    <property type="match status" value="1"/>
</dbReference>
<evidence type="ECO:0000256" key="12">
    <source>
        <dbReference type="ARBA" id="ARBA00023136"/>
    </source>
</evidence>
<keyword evidence="11 14" id="KW-0503">Monooxygenase</keyword>
<evidence type="ECO:0000256" key="13">
    <source>
        <dbReference type="PIRSR" id="PIRSR602401-1"/>
    </source>
</evidence>
<evidence type="ECO:0000256" key="5">
    <source>
        <dbReference type="ARBA" id="ARBA00022617"/>
    </source>
</evidence>
<keyword evidence="7 13" id="KW-0479">Metal-binding</keyword>
<evidence type="ECO:0000313" key="16">
    <source>
        <dbReference type="Proteomes" id="UP000518752"/>
    </source>
</evidence>
<evidence type="ECO:0000313" key="15">
    <source>
        <dbReference type="EMBL" id="KAF5360231.1"/>
    </source>
</evidence>
<keyword evidence="12" id="KW-0472">Membrane</keyword>
<keyword evidence="16" id="KW-1185">Reference proteome</keyword>
<comment type="cofactor">
    <cofactor evidence="1 13">
        <name>heme</name>
        <dbReference type="ChEBI" id="CHEBI:30413"/>
    </cofactor>
</comment>
<accession>A0A8H5LK24</accession>
<dbReference type="InterPro" id="IPR001128">
    <property type="entry name" value="Cyt_P450"/>
</dbReference>
<dbReference type="AlphaFoldDB" id="A0A8H5LK24"/>
<dbReference type="InterPro" id="IPR036396">
    <property type="entry name" value="Cyt_P450_sf"/>
</dbReference>